<evidence type="ECO:0000313" key="2">
    <source>
        <dbReference type="EMBL" id="PSB55349.1"/>
    </source>
</evidence>
<dbReference type="RefSeq" id="WP_106306399.1">
    <property type="nucleotide sequence ID" value="NZ_PVWO01000192.1"/>
</dbReference>
<dbReference type="GO" id="GO:0032259">
    <property type="term" value="P:methylation"/>
    <property type="evidence" value="ECO:0007669"/>
    <property type="project" value="UniProtKB-KW"/>
</dbReference>
<comment type="caution">
    <text evidence="2">The sequence shown here is derived from an EMBL/GenBank/DDBJ whole genome shotgun (WGS) entry which is preliminary data.</text>
</comment>
<dbReference type="EMBL" id="PVWO01000192">
    <property type="protein sequence ID" value="PSB55349.1"/>
    <property type="molecule type" value="Genomic_DNA"/>
</dbReference>
<feature type="domain" description="Methyltransferase type 11" evidence="1">
    <location>
        <begin position="147"/>
        <end position="194"/>
    </location>
</feature>
<evidence type="ECO:0000313" key="3">
    <source>
        <dbReference type="Proteomes" id="UP000238937"/>
    </source>
</evidence>
<keyword evidence="2" id="KW-0808">Transferase</keyword>
<dbReference type="GO" id="GO:0008757">
    <property type="term" value="F:S-adenosylmethionine-dependent methyltransferase activity"/>
    <property type="evidence" value="ECO:0007669"/>
    <property type="project" value="InterPro"/>
</dbReference>
<reference evidence="2 3" key="1">
    <citation type="submission" date="2018-03" db="EMBL/GenBank/DDBJ databases">
        <title>The ancient ancestry and fast evolution of plastids.</title>
        <authorList>
            <person name="Moore K.R."/>
            <person name="Magnabosco C."/>
            <person name="Momper L."/>
            <person name="Gold D.A."/>
            <person name="Bosak T."/>
            <person name="Fournier G.P."/>
        </authorList>
    </citation>
    <scope>NUCLEOTIDE SEQUENCE [LARGE SCALE GENOMIC DNA]</scope>
    <source>
        <strain evidence="2 3">CCALA 037</strain>
    </source>
</reference>
<gene>
    <name evidence="2" type="ORF">C7B77_15295</name>
</gene>
<dbReference type="SUPFAM" id="SSF53335">
    <property type="entry name" value="S-adenosyl-L-methionine-dependent methyltransferases"/>
    <property type="match status" value="1"/>
</dbReference>
<dbReference type="InterPro" id="IPR029063">
    <property type="entry name" value="SAM-dependent_MTases_sf"/>
</dbReference>
<dbReference type="Gene3D" id="3.40.50.150">
    <property type="entry name" value="Vaccinia Virus protein VP39"/>
    <property type="match status" value="1"/>
</dbReference>
<protein>
    <submittedName>
        <fullName evidence="2">SAM-dependent methyltransferase</fullName>
    </submittedName>
</protein>
<name>A0A2T1GD19_9CYAN</name>
<keyword evidence="3" id="KW-1185">Reference proteome</keyword>
<accession>A0A2T1GD19</accession>
<keyword evidence="2" id="KW-0489">Methyltransferase</keyword>
<dbReference type="OrthoDB" id="421066at2"/>
<dbReference type="Proteomes" id="UP000238937">
    <property type="component" value="Unassembled WGS sequence"/>
</dbReference>
<organism evidence="2 3">
    <name type="scientific">Chamaesiphon polymorphus CCALA 037</name>
    <dbReference type="NCBI Taxonomy" id="2107692"/>
    <lineage>
        <taxon>Bacteria</taxon>
        <taxon>Bacillati</taxon>
        <taxon>Cyanobacteriota</taxon>
        <taxon>Cyanophyceae</taxon>
        <taxon>Gomontiellales</taxon>
        <taxon>Chamaesiphonaceae</taxon>
        <taxon>Chamaesiphon</taxon>
    </lineage>
</organism>
<sequence>MLLEKSEVLEFLRCPKTGKRLHVKNDKLITEHNTEHIEYEIVGDCPILIDFDRGVFNKGNFSSLPSLIERNSYRGWLGAVRSLVNPIQPASRENIKQLVDLLCREHHNPRVLIVGGGTVGEVMNDFYNDPRISIVSFDVYASPHVQFVADGHNIPLPDCSFDAVIIQAVLEHVLEPNLVVSEMYRVLKDGGIVYAETPFLQHVHEGAYDFTRYTESGHRYLFKKFEMIKSGVVAGAGTQLLWAIDNFFRGLFRSKQLGKVIKLGFFWLQYFDRLIPESYNVDSASCVYFMGIKVDSTIAPREILTHYKGAQ</sequence>
<dbReference type="CDD" id="cd02440">
    <property type="entry name" value="AdoMet_MTases"/>
    <property type="match status" value="1"/>
</dbReference>
<dbReference type="AlphaFoldDB" id="A0A2T1GD19"/>
<evidence type="ECO:0000259" key="1">
    <source>
        <dbReference type="Pfam" id="PF08241"/>
    </source>
</evidence>
<dbReference type="InterPro" id="IPR013216">
    <property type="entry name" value="Methyltransf_11"/>
</dbReference>
<proteinExistence type="predicted"/>
<dbReference type="Pfam" id="PF08241">
    <property type="entry name" value="Methyltransf_11"/>
    <property type="match status" value="1"/>
</dbReference>